<gene>
    <name evidence="4" type="ORF">Slin15195_G000830</name>
</gene>
<dbReference type="InterPro" id="IPR012336">
    <property type="entry name" value="Thioredoxin-like_fold"/>
</dbReference>
<feature type="compositionally biased region" description="Low complexity" evidence="1">
    <location>
        <begin position="14"/>
        <end position="29"/>
    </location>
</feature>
<feature type="region of interest" description="Disordered" evidence="1">
    <location>
        <begin position="134"/>
        <end position="179"/>
    </location>
</feature>
<evidence type="ECO:0000259" key="2">
    <source>
        <dbReference type="Pfam" id="PF17171"/>
    </source>
</evidence>
<evidence type="ECO:0000259" key="3">
    <source>
        <dbReference type="Pfam" id="PF17172"/>
    </source>
</evidence>
<feature type="compositionally biased region" description="Pro residues" evidence="1">
    <location>
        <begin position="140"/>
        <end position="154"/>
    </location>
</feature>
<feature type="compositionally biased region" description="Basic and acidic residues" evidence="1">
    <location>
        <begin position="343"/>
        <end position="357"/>
    </location>
</feature>
<dbReference type="GO" id="GO:0007005">
    <property type="term" value="P:mitochondrion organization"/>
    <property type="evidence" value="ECO:0007669"/>
    <property type="project" value="TreeGrafter"/>
</dbReference>
<dbReference type="EMBL" id="CP099418">
    <property type="protein sequence ID" value="USW46764.1"/>
    <property type="molecule type" value="Genomic_DNA"/>
</dbReference>
<dbReference type="AlphaFoldDB" id="A0A9Q9AFW0"/>
<evidence type="ECO:0000313" key="4">
    <source>
        <dbReference type="EMBL" id="USW46764.1"/>
    </source>
</evidence>
<organism evidence="4 5">
    <name type="scientific">Septoria linicola</name>
    <dbReference type="NCBI Taxonomy" id="215465"/>
    <lineage>
        <taxon>Eukaryota</taxon>
        <taxon>Fungi</taxon>
        <taxon>Dikarya</taxon>
        <taxon>Ascomycota</taxon>
        <taxon>Pezizomycotina</taxon>
        <taxon>Dothideomycetes</taxon>
        <taxon>Dothideomycetidae</taxon>
        <taxon>Mycosphaerellales</taxon>
        <taxon>Mycosphaerellaceae</taxon>
        <taxon>Septoria</taxon>
    </lineage>
</organism>
<dbReference type="GO" id="GO:0001401">
    <property type="term" value="C:SAM complex"/>
    <property type="evidence" value="ECO:0007669"/>
    <property type="project" value="TreeGrafter"/>
</dbReference>
<keyword evidence="5" id="KW-1185">Reference proteome</keyword>
<sequence>MAPDDDTHNRAGRSSASANSASIPSTTTAQSAPQPKRSIFSLPAPVKRVFDKFPLREYEREELPERARRVVEGGRGRAGGENRGNVLHVFASEEDARLGRPSWNPGCLKWQTYLRFHAVDLSLIPSNNHASPSGSLPFLQPAPPTTGSPTPDPIPANKLPKWLAKHHPSNQTPEEPNDPRLEAYQSLIDTRIRKAWLWQLYLTPQNDPLMQELYVTPCSSNPLVRYTLTRQLRSAASAELVKSSNSNTVDAEIVLREAEEAFEALNMLLGEEDEWFWGMERPGLFDAGVFAYTQLLLDEEGLGWRFNPVGEGMRRWGNLVRHRERVVGRYFGGGDGDGYGDGEQGKDVVEEDVRAEVGGESGRPGLHTRTTSTLGKRKTLRG</sequence>
<reference evidence="4" key="1">
    <citation type="submission" date="2022-06" db="EMBL/GenBank/DDBJ databases">
        <title>Complete genome sequences of two strains of the flax pathogen Septoria linicola.</title>
        <authorList>
            <person name="Lapalu N."/>
            <person name="Simon A."/>
            <person name="Demenou B."/>
            <person name="Paumier D."/>
            <person name="Guillot M.-P."/>
            <person name="Gout L."/>
            <person name="Valade R."/>
        </authorList>
    </citation>
    <scope>NUCLEOTIDE SEQUENCE</scope>
    <source>
        <strain evidence="4">SE15195</strain>
    </source>
</reference>
<dbReference type="Pfam" id="PF17172">
    <property type="entry name" value="GST_N_4"/>
    <property type="match status" value="1"/>
</dbReference>
<dbReference type="Pfam" id="PF17171">
    <property type="entry name" value="GST_C_6"/>
    <property type="match status" value="1"/>
</dbReference>
<feature type="region of interest" description="Disordered" evidence="1">
    <location>
        <begin position="1"/>
        <end position="41"/>
    </location>
</feature>
<feature type="region of interest" description="Disordered" evidence="1">
    <location>
        <begin position="334"/>
        <end position="382"/>
    </location>
</feature>
<dbReference type="InterPro" id="IPR050931">
    <property type="entry name" value="Mito_Protein_Transport_Metaxin"/>
</dbReference>
<dbReference type="PANTHER" id="PTHR12289:SF44">
    <property type="entry name" value="OUTER MEMBRANE PROTEIN (SAM35), PUTATIVE (AFU_ORTHOLOGUE AFUA_1G13180)-RELATED"/>
    <property type="match status" value="1"/>
</dbReference>
<feature type="domain" description="Thioredoxin-like fold" evidence="3">
    <location>
        <begin position="105"/>
        <end position="206"/>
    </location>
</feature>
<accession>A0A9Q9AFW0</accession>
<evidence type="ECO:0000313" key="5">
    <source>
        <dbReference type="Proteomes" id="UP001056384"/>
    </source>
</evidence>
<evidence type="ECO:0000256" key="1">
    <source>
        <dbReference type="SAM" id="MobiDB-lite"/>
    </source>
</evidence>
<dbReference type="InterPro" id="IPR033468">
    <property type="entry name" value="Metaxin_GST"/>
</dbReference>
<dbReference type="PANTHER" id="PTHR12289">
    <property type="entry name" value="METAXIN RELATED"/>
    <property type="match status" value="1"/>
</dbReference>
<protein>
    <submittedName>
        <fullName evidence="4">Thioredoxin-like, metaxin, glutathione S-transferase domain-containing protein</fullName>
    </submittedName>
</protein>
<feature type="domain" description="Metaxin glutathione S-transferase" evidence="2">
    <location>
        <begin position="258"/>
        <end position="326"/>
    </location>
</feature>
<name>A0A9Q9AFW0_9PEZI</name>
<dbReference type="Proteomes" id="UP001056384">
    <property type="component" value="Chromosome 1"/>
</dbReference>
<proteinExistence type="predicted"/>